<dbReference type="Pfam" id="PF13432">
    <property type="entry name" value="TPR_16"/>
    <property type="match status" value="2"/>
</dbReference>
<dbReference type="InterPro" id="IPR019734">
    <property type="entry name" value="TPR_rpt"/>
</dbReference>
<dbReference type="PANTHER" id="PTHR44858:SF1">
    <property type="entry name" value="UDP-N-ACETYLGLUCOSAMINE--PEPTIDE N-ACETYLGLUCOSAMINYLTRANSFERASE SPINDLY-RELATED"/>
    <property type="match status" value="1"/>
</dbReference>
<evidence type="ECO:0000256" key="1">
    <source>
        <dbReference type="ARBA" id="ARBA00022737"/>
    </source>
</evidence>
<feature type="signal peptide" evidence="4">
    <location>
        <begin position="1"/>
        <end position="22"/>
    </location>
</feature>
<dbReference type="EMBL" id="JXTP01000032">
    <property type="protein sequence ID" value="KIU28294.1"/>
    <property type="molecule type" value="Genomic_DNA"/>
</dbReference>
<accession>A0A0D1KV81</accession>
<feature type="repeat" description="TPR" evidence="3">
    <location>
        <begin position="723"/>
        <end position="756"/>
    </location>
</feature>
<dbReference type="PANTHER" id="PTHR44858">
    <property type="entry name" value="TETRATRICOPEPTIDE REPEAT PROTEIN 6"/>
    <property type="match status" value="1"/>
</dbReference>
<evidence type="ECO:0000259" key="5">
    <source>
        <dbReference type="Pfam" id="PF12969"/>
    </source>
</evidence>
<dbReference type="PROSITE" id="PS50005">
    <property type="entry name" value="TPR"/>
    <property type="match status" value="1"/>
</dbReference>
<dbReference type="Gene3D" id="1.25.40.10">
    <property type="entry name" value="Tetratricopeptide repeat domain"/>
    <property type="match status" value="2"/>
</dbReference>
<evidence type="ECO:0000256" key="4">
    <source>
        <dbReference type="SAM" id="SignalP"/>
    </source>
</evidence>
<gene>
    <name evidence="6" type="ORF">SR41_08110</name>
</gene>
<name>A0A0D1KV81_9SPHN</name>
<protein>
    <recommendedName>
        <fullName evidence="5">DUF3857 domain-containing protein</fullName>
    </recommendedName>
</protein>
<organism evidence="6 7">
    <name type="scientific">Sphingomonas melonis</name>
    <dbReference type="NCBI Taxonomy" id="152682"/>
    <lineage>
        <taxon>Bacteria</taxon>
        <taxon>Pseudomonadati</taxon>
        <taxon>Pseudomonadota</taxon>
        <taxon>Alphaproteobacteria</taxon>
        <taxon>Sphingomonadales</taxon>
        <taxon>Sphingomonadaceae</taxon>
        <taxon>Sphingomonas</taxon>
    </lineage>
</organism>
<feature type="chain" id="PRO_5002232410" description="DUF3857 domain-containing protein" evidence="4">
    <location>
        <begin position="23"/>
        <end position="938"/>
    </location>
</feature>
<keyword evidence="4" id="KW-0732">Signal</keyword>
<dbReference type="SMART" id="SM00028">
    <property type="entry name" value="TPR"/>
    <property type="match status" value="4"/>
</dbReference>
<dbReference type="AlphaFoldDB" id="A0A0D1KV81"/>
<dbReference type="SUPFAM" id="SSF54001">
    <property type="entry name" value="Cysteine proteinases"/>
    <property type="match status" value="1"/>
</dbReference>
<dbReference type="Proteomes" id="UP000033203">
    <property type="component" value="Unassembled WGS sequence"/>
</dbReference>
<dbReference type="InterPro" id="IPR038765">
    <property type="entry name" value="Papain-like_cys_pep_sf"/>
</dbReference>
<dbReference type="InterPro" id="IPR050498">
    <property type="entry name" value="Ycf3"/>
</dbReference>
<dbReference type="InterPro" id="IPR024618">
    <property type="entry name" value="DUF3857"/>
</dbReference>
<dbReference type="Pfam" id="PF12969">
    <property type="entry name" value="DUF3857"/>
    <property type="match status" value="1"/>
</dbReference>
<comment type="caution">
    <text evidence="6">The sequence shown here is derived from an EMBL/GenBank/DDBJ whole genome shotgun (WGS) entry which is preliminary data.</text>
</comment>
<dbReference type="PATRIC" id="fig|1549858.7.peg.1770"/>
<keyword evidence="1" id="KW-0677">Repeat</keyword>
<dbReference type="Gene3D" id="2.60.40.3140">
    <property type="match status" value="1"/>
</dbReference>
<sequence>MMKMRRLALVALFGSTSWAAQAADKVLYQPVPAWVKPAPAVDPASVTPDSPVLMVLDNQQRLEGGTVWQYTDTATRIATAEMLGQAGTVSLQWQPAAGDLIVHRAEIIRGPERIDLLKANAAGAKAGFDVLRREQKLEQRQLDGMLTATMAVEGLRVGDILHVVVSITRKDAVLQGAMQGFQPLPSAPLKIGYARARVLWPATDQVRWKLYAEAPKPVESVVAGYREISVPLPLAKQPDLPNDVPVRFQRLGLLEATSFADWAAVSKVMAPLYATDGLIAADPALSAEVAKIKAASSDPMQRTAAALQLVQEQVRYLFNGMDQGNYKPQSPAQTWQLRYGDCKAKTLLLLSILRALDIEAEPVLASSKLGDLLPDRLPTPGAFDHILVRASVNGETLWLDGTDAGARLADLRDTPPFRWTLPVRTAGAPLLALPMRTPARPHIEATIDLDESAGVDLPAVLTATVNLRGRIGQMLQAAQAQASREDIRKMADKMTQGIIGSATVVDRTLKYDAATGLATVTVTGIAYPDWNRVDQRYRSVIDRTVAGMTFEPDRARAAWAAMPVATGDGAYYRSLTRIRLPDSGKGYTLEGDRSFAKPMAGVTVTRTVAEANGVVTIDDRSVLSGAEVPANEIAANRAAISAAKNRLLSVVAPADLPNLPARVEATKRAGGFAKLAALYDRGVADQPDEAEVYTNRAWFYEQTYDRPKAIADLTRAIAITPDASTYTRRAALYRQTGDLSKAFADLTAARGIDPSDDDTVEALATLRADRGEKDAAIELVQERIDAGGKSKPGMIALKADVLARTGDKDGAIAAIDQAVAAGPGNPRLLNSRCWIKGTLNVALDTALKDCTRSIELSDSTTAALDSRAMVFFRMNRFDDALADLNAALDNAPGLAASLYMRGLILGRQGKAEGKADLAAARLINPRIDEDYKRYGIQP</sequence>
<evidence type="ECO:0000256" key="2">
    <source>
        <dbReference type="ARBA" id="ARBA00022803"/>
    </source>
</evidence>
<keyword evidence="2 3" id="KW-0802">TPR repeat</keyword>
<dbReference type="Gene3D" id="3.10.620.30">
    <property type="match status" value="1"/>
</dbReference>
<feature type="domain" description="DUF3857" evidence="5">
    <location>
        <begin position="67"/>
        <end position="226"/>
    </location>
</feature>
<dbReference type="SUPFAM" id="SSF48452">
    <property type="entry name" value="TPR-like"/>
    <property type="match status" value="1"/>
</dbReference>
<proteinExistence type="predicted"/>
<evidence type="ECO:0000313" key="6">
    <source>
        <dbReference type="EMBL" id="KIU28294.1"/>
    </source>
</evidence>
<dbReference type="InterPro" id="IPR011990">
    <property type="entry name" value="TPR-like_helical_dom_sf"/>
</dbReference>
<evidence type="ECO:0000313" key="7">
    <source>
        <dbReference type="Proteomes" id="UP000033203"/>
    </source>
</evidence>
<reference evidence="6 7" key="1">
    <citation type="submission" date="2015-01" db="EMBL/GenBank/DDBJ databases">
        <title>Genome of Sphingomonas taxi strain 30a.</title>
        <authorList>
            <person name="Eevers N."/>
            <person name="Van Hamme J."/>
            <person name="Bottos E."/>
            <person name="Weyens N."/>
            <person name="Vangronsveld J."/>
        </authorList>
    </citation>
    <scope>NUCLEOTIDE SEQUENCE [LARGE SCALE GENOMIC DNA]</scope>
    <source>
        <strain evidence="6 7">30a</strain>
    </source>
</reference>
<evidence type="ECO:0000256" key="3">
    <source>
        <dbReference type="PROSITE-ProRule" id="PRU00339"/>
    </source>
</evidence>